<dbReference type="Proteomes" id="UP000271162">
    <property type="component" value="Unassembled WGS sequence"/>
</dbReference>
<gene>
    <name evidence="2" type="ORF">NBR_LOCUS20631</name>
</gene>
<reference evidence="2 3" key="2">
    <citation type="submission" date="2018-11" db="EMBL/GenBank/DDBJ databases">
        <authorList>
            <consortium name="Pathogen Informatics"/>
        </authorList>
    </citation>
    <scope>NUCLEOTIDE SEQUENCE [LARGE SCALE GENOMIC DNA]</scope>
</reference>
<evidence type="ECO:0000313" key="2">
    <source>
        <dbReference type="EMBL" id="VDL84368.1"/>
    </source>
</evidence>
<evidence type="ECO:0000313" key="3">
    <source>
        <dbReference type="Proteomes" id="UP000271162"/>
    </source>
</evidence>
<evidence type="ECO:0000256" key="1">
    <source>
        <dbReference type="SAM" id="MobiDB-lite"/>
    </source>
</evidence>
<reference evidence="4" key="1">
    <citation type="submission" date="2017-02" db="UniProtKB">
        <authorList>
            <consortium name="WormBaseParasite"/>
        </authorList>
    </citation>
    <scope>IDENTIFICATION</scope>
</reference>
<proteinExistence type="predicted"/>
<dbReference type="EMBL" id="UYSL01025350">
    <property type="protein sequence ID" value="VDL84368.1"/>
    <property type="molecule type" value="Genomic_DNA"/>
</dbReference>
<organism evidence="4">
    <name type="scientific">Nippostrongylus brasiliensis</name>
    <name type="common">Rat hookworm</name>
    <dbReference type="NCBI Taxonomy" id="27835"/>
    <lineage>
        <taxon>Eukaryota</taxon>
        <taxon>Metazoa</taxon>
        <taxon>Ecdysozoa</taxon>
        <taxon>Nematoda</taxon>
        <taxon>Chromadorea</taxon>
        <taxon>Rhabditida</taxon>
        <taxon>Rhabditina</taxon>
        <taxon>Rhabditomorpha</taxon>
        <taxon>Strongyloidea</taxon>
        <taxon>Heligmosomidae</taxon>
        <taxon>Nippostrongylus</taxon>
    </lineage>
</organism>
<keyword evidence="3" id="KW-1185">Reference proteome</keyword>
<accession>A0A0N4YTQ8</accession>
<feature type="region of interest" description="Disordered" evidence="1">
    <location>
        <begin position="39"/>
        <end position="67"/>
    </location>
</feature>
<name>A0A0N4YTQ8_NIPBR</name>
<dbReference type="WBParaSite" id="NBR_0002063001-mRNA-1">
    <property type="protein sequence ID" value="NBR_0002063001-mRNA-1"/>
    <property type="gene ID" value="NBR_0002063001"/>
</dbReference>
<protein>
    <submittedName>
        <fullName evidence="2 4">Uncharacterized protein</fullName>
    </submittedName>
</protein>
<dbReference type="AlphaFoldDB" id="A0A0N4YTQ8"/>
<sequence length="67" mass="7754">MLRLIRLSDCGEHRESRRCNCCHHVSDGETFGSRTVFSDSVERGEHKPQQQQQPEDLEEVSNIRDIA</sequence>
<evidence type="ECO:0000313" key="4">
    <source>
        <dbReference type="WBParaSite" id="NBR_0002063001-mRNA-1"/>
    </source>
</evidence>